<keyword evidence="3" id="KW-1185">Reference proteome</keyword>
<evidence type="ECO:0000256" key="1">
    <source>
        <dbReference type="SAM" id="MobiDB-lite"/>
    </source>
</evidence>
<dbReference type="OrthoDB" id="10587105at2759"/>
<feature type="compositionally biased region" description="Low complexity" evidence="1">
    <location>
        <begin position="10"/>
        <end position="25"/>
    </location>
</feature>
<sequence length="222" mass="23927">MFGKKDDSSHSSAGSSSNKKQSVSSMATASDAAPLTRLYDLQKRRQKARDTRRMVAAASNYPPSTLSRYYTASEYGIVGYNNTSMASFPPGATSVRSMGTSRSCYAPVLTPSPASRSGMPSMYPQSPPYNQDFSGPVMLPRVGVPLPPREIASGYYYGPSEELAAPPPPPHMKTSYSCPRPAAVPAVDLGLSMAAEEVFEEEPEPSRVRLSVTHECSATRSW</sequence>
<accession>A0A7J6MTK6</accession>
<dbReference type="EMBL" id="JAAPAO010000055">
    <property type="protein sequence ID" value="KAF4674919.1"/>
    <property type="molecule type" value="Genomic_DNA"/>
</dbReference>
<proteinExistence type="predicted"/>
<feature type="compositionally biased region" description="Basic and acidic residues" evidence="1">
    <location>
        <begin position="40"/>
        <end position="53"/>
    </location>
</feature>
<organism evidence="2 3">
    <name type="scientific">Perkinsus chesapeaki</name>
    <name type="common">Clam parasite</name>
    <name type="synonym">Perkinsus andrewsi</name>
    <dbReference type="NCBI Taxonomy" id="330153"/>
    <lineage>
        <taxon>Eukaryota</taxon>
        <taxon>Sar</taxon>
        <taxon>Alveolata</taxon>
        <taxon>Perkinsozoa</taxon>
        <taxon>Perkinsea</taxon>
        <taxon>Perkinsida</taxon>
        <taxon>Perkinsidae</taxon>
        <taxon>Perkinsus</taxon>
    </lineage>
</organism>
<reference evidence="2 3" key="1">
    <citation type="submission" date="2020-04" db="EMBL/GenBank/DDBJ databases">
        <title>Perkinsus chesapeaki whole genome sequence.</title>
        <authorList>
            <person name="Bogema D.R."/>
        </authorList>
    </citation>
    <scope>NUCLEOTIDE SEQUENCE [LARGE SCALE GENOMIC DNA]</scope>
    <source>
        <strain evidence="2">ATCC PRA-425</strain>
    </source>
</reference>
<dbReference type="AlphaFoldDB" id="A0A7J6MTK6"/>
<evidence type="ECO:0000313" key="3">
    <source>
        <dbReference type="Proteomes" id="UP000591131"/>
    </source>
</evidence>
<comment type="caution">
    <text evidence="2">The sequence shown here is derived from an EMBL/GenBank/DDBJ whole genome shotgun (WGS) entry which is preliminary data.</text>
</comment>
<gene>
    <name evidence="2" type="ORF">FOL47_008508</name>
</gene>
<protein>
    <submittedName>
        <fullName evidence="2">Uncharacterized protein</fullName>
    </submittedName>
</protein>
<feature type="region of interest" description="Disordered" evidence="1">
    <location>
        <begin position="1"/>
        <end position="55"/>
    </location>
</feature>
<evidence type="ECO:0000313" key="2">
    <source>
        <dbReference type="EMBL" id="KAF4674919.1"/>
    </source>
</evidence>
<dbReference type="Proteomes" id="UP000591131">
    <property type="component" value="Unassembled WGS sequence"/>
</dbReference>
<name>A0A7J6MTK6_PERCH</name>